<dbReference type="GO" id="GO:0051536">
    <property type="term" value="F:iron-sulfur cluster binding"/>
    <property type="evidence" value="ECO:0007669"/>
    <property type="project" value="UniProtKB-KW"/>
</dbReference>
<evidence type="ECO:0000313" key="6">
    <source>
        <dbReference type="EMBL" id="SVE13765.1"/>
    </source>
</evidence>
<dbReference type="GO" id="GO:0003824">
    <property type="term" value="F:catalytic activity"/>
    <property type="evidence" value="ECO:0007669"/>
    <property type="project" value="InterPro"/>
</dbReference>
<dbReference type="PANTHER" id="PTHR11228">
    <property type="entry name" value="RADICAL SAM DOMAIN PROTEIN"/>
    <property type="match status" value="1"/>
</dbReference>
<organism evidence="6">
    <name type="scientific">marine metagenome</name>
    <dbReference type="NCBI Taxonomy" id="408172"/>
    <lineage>
        <taxon>unclassified sequences</taxon>
        <taxon>metagenomes</taxon>
        <taxon>ecological metagenomes</taxon>
    </lineage>
</organism>
<dbReference type="PROSITE" id="PS51918">
    <property type="entry name" value="RADICAL_SAM"/>
    <property type="match status" value="1"/>
</dbReference>
<dbReference type="EMBL" id="UINC01196659">
    <property type="protein sequence ID" value="SVE13765.1"/>
    <property type="molecule type" value="Genomic_DNA"/>
</dbReference>
<dbReference type="CDD" id="cd01335">
    <property type="entry name" value="Radical_SAM"/>
    <property type="match status" value="1"/>
</dbReference>
<dbReference type="Gene3D" id="3.20.20.70">
    <property type="entry name" value="Aldolase class I"/>
    <property type="match status" value="1"/>
</dbReference>
<reference evidence="6" key="1">
    <citation type="submission" date="2018-05" db="EMBL/GenBank/DDBJ databases">
        <authorList>
            <person name="Lanie J.A."/>
            <person name="Ng W.-L."/>
            <person name="Kazmierczak K.M."/>
            <person name="Andrzejewski T.M."/>
            <person name="Davidsen T.M."/>
            <person name="Wayne K.J."/>
            <person name="Tettelin H."/>
            <person name="Glass J.I."/>
            <person name="Rusch D."/>
            <person name="Podicherti R."/>
            <person name="Tsui H.-C.T."/>
            <person name="Winkler M.E."/>
        </authorList>
    </citation>
    <scope>NUCLEOTIDE SEQUENCE</scope>
</reference>
<feature type="domain" description="Radical SAM core" evidence="5">
    <location>
        <begin position="16"/>
        <end position="226"/>
    </location>
</feature>
<dbReference type="PANTHER" id="PTHR11228:SF7">
    <property type="entry name" value="PQQA PEPTIDE CYCLASE"/>
    <property type="match status" value="1"/>
</dbReference>
<dbReference type="GO" id="GO:0046872">
    <property type="term" value="F:metal ion binding"/>
    <property type="evidence" value="ECO:0007669"/>
    <property type="project" value="UniProtKB-KW"/>
</dbReference>
<dbReference type="InterPro" id="IPR050377">
    <property type="entry name" value="Radical_SAM_PqqE_MftC-like"/>
</dbReference>
<proteinExistence type="predicted"/>
<evidence type="ECO:0000256" key="2">
    <source>
        <dbReference type="ARBA" id="ARBA00022723"/>
    </source>
</evidence>
<name>A0A383B2S5_9ZZZZ</name>
<dbReference type="InterPro" id="IPR058240">
    <property type="entry name" value="rSAM_sf"/>
</dbReference>
<keyword evidence="4" id="KW-0411">Iron-sulfur</keyword>
<evidence type="ECO:0000256" key="1">
    <source>
        <dbReference type="ARBA" id="ARBA00022691"/>
    </source>
</evidence>
<dbReference type="InterPro" id="IPR007197">
    <property type="entry name" value="rSAM"/>
</dbReference>
<dbReference type="SFLD" id="SFLDS00029">
    <property type="entry name" value="Radical_SAM"/>
    <property type="match status" value="1"/>
</dbReference>
<sequence length="228" mass="27170">MKYLSDEYNILDHSHSYAKETVVINWLLGTKCNFSCSYCPPWLHEGDVDWPNNYHKWGTRYLKDIKKFILEVIDHYYPKKIYFEFTGGEVTLWKELIPLAKFIKENNATIGIISNGTRSPRWWRENKKYFDHICFSFHSEFSNPDKFLNVIKEVNGEFRTHVNIMMNPDTWDECIQLAERIPNECHNISLALQPLMEGLGEEETVFSYTEEQQQVLDRQHHLYGQHIK</sequence>
<evidence type="ECO:0000256" key="3">
    <source>
        <dbReference type="ARBA" id="ARBA00023004"/>
    </source>
</evidence>
<keyword evidence="2" id="KW-0479">Metal-binding</keyword>
<keyword evidence="3" id="KW-0408">Iron</keyword>
<accession>A0A383B2S5</accession>
<dbReference type="SUPFAM" id="SSF102114">
    <property type="entry name" value="Radical SAM enzymes"/>
    <property type="match status" value="1"/>
</dbReference>
<dbReference type="Pfam" id="PF04055">
    <property type="entry name" value="Radical_SAM"/>
    <property type="match status" value="1"/>
</dbReference>
<keyword evidence="1" id="KW-0949">S-adenosyl-L-methionine</keyword>
<gene>
    <name evidence="6" type="ORF">METZ01_LOCUS466619</name>
</gene>
<evidence type="ECO:0000256" key="4">
    <source>
        <dbReference type="ARBA" id="ARBA00023014"/>
    </source>
</evidence>
<dbReference type="InterPro" id="IPR013785">
    <property type="entry name" value="Aldolase_TIM"/>
</dbReference>
<dbReference type="AlphaFoldDB" id="A0A383B2S5"/>
<evidence type="ECO:0000259" key="5">
    <source>
        <dbReference type="PROSITE" id="PS51918"/>
    </source>
</evidence>
<feature type="non-terminal residue" evidence="6">
    <location>
        <position position="228"/>
    </location>
</feature>
<protein>
    <recommendedName>
        <fullName evidence="5">Radical SAM core domain-containing protein</fullName>
    </recommendedName>
</protein>